<reference key="2">
    <citation type="submission" date="2011-10" db="EMBL/GenBank/DDBJ databases">
        <title>The genome and transcriptome sequence of Clonorchis sinensis provide insights into the carcinogenic liver fluke.</title>
        <authorList>
            <person name="Wang X."/>
            <person name="Huang Y."/>
            <person name="Chen W."/>
            <person name="Liu H."/>
            <person name="Guo L."/>
            <person name="Chen Y."/>
            <person name="Luo F."/>
            <person name="Zhou W."/>
            <person name="Sun J."/>
            <person name="Mao Q."/>
            <person name="Liang P."/>
            <person name="Zhou C."/>
            <person name="Tian Y."/>
            <person name="Men J."/>
            <person name="Lv X."/>
            <person name="Huang L."/>
            <person name="Zhou J."/>
            <person name="Hu Y."/>
            <person name="Li R."/>
            <person name="Zhang F."/>
            <person name="Lei H."/>
            <person name="Li X."/>
            <person name="Hu X."/>
            <person name="Liang C."/>
            <person name="Xu J."/>
            <person name="Wu Z."/>
            <person name="Yu X."/>
        </authorList>
    </citation>
    <scope>NUCLEOTIDE SEQUENCE</scope>
    <source>
        <strain>Henan</strain>
    </source>
</reference>
<accession>G7YEC8</accession>
<dbReference type="Proteomes" id="UP000008909">
    <property type="component" value="Unassembled WGS sequence"/>
</dbReference>
<organism evidence="2 3">
    <name type="scientific">Clonorchis sinensis</name>
    <name type="common">Chinese liver fluke</name>
    <dbReference type="NCBI Taxonomy" id="79923"/>
    <lineage>
        <taxon>Eukaryota</taxon>
        <taxon>Metazoa</taxon>
        <taxon>Spiralia</taxon>
        <taxon>Lophotrochozoa</taxon>
        <taxon>Platyhelminthes</taxon>
        <taxon>Trematoda</taxon>
        <taxon>Digenea</taxon>
        <taxon>Opisthorchiida</taxon>
        <taxon>Opisthorchiata</taxon>
        <taxon>Opisthorchiidae</taxon>
        <taxon>Clonorchis</taxon>
    </lineage>
</organism>
<keyword evidence="3" id="KW-1185">Reference proteome</keyword>
<gene>
    <name evidence="2" type="ORF">CLF_105874</name>
</gene>
<dbReference type="PANTHER" id="PTHR47668:SF1">
    <property type="entry name" value="DIENELACTONE HYDROLASE DOMAIN-CONTAINING PROTEIN-RELATED"/>
    <property type="match status" value="1"/>
</dbReference>
<name>G7YEC8_CLOSI</name>
<dbReference type="AlphaFoldDB" id="G7YEC8"/>
<reference evidence="2" key="1">
    <citation type="journal article" date="2011" name="Genome Biol.">
        <title>The draft genome of the carcinogenic human liver fluke Clonorchis sinensis.</title>
        <authorList>
            <person name="Wang X."/>
            <person name="Chen W."/>
            <person name="Huang Y."/>
            <person name="Sun J."/>
            <person name="Men J."/>
            <person name="Liu H."/>
            <person name="Luo F."/>
            <person name="Guo L."/>
            <person name="Lv X."/>
            <person name="Deng C."/>
            <person name="Zhou C."/>
            <person name="Fan Y."/>
            <person name="Li X."/>
            <person name="Huang L."/>
            <person name="Hu Y."/>
            <person name="Liang C."/>
            <person name="Hu X."/>
            <person name="Xu J."/>
            <person name="Yu X."/>
        </authorList>
    </citation>
    <scope>NUCLEOTIDE SEQUENCE [LARGE SCALE GENOMIC DNA]</scope>
    <source>
        <strain evidence="2">Henan</strain>
    </source>
</reference>
<dbReference type="EMBL" id="DF143136">
    <property type="protein sequence ID" value="GAA51311.1"/>
    <property type="molecule type" value="Genomic_DNA"/>
</dbReference>
<evidence type="ECO:0000313" key="2">
    <source>
        <dbReference type="EMBL" id="GAA51311.1"/>
    </source>
</evidence>
<protein>
    <submittedName>
        <fullName evidence="2">Uncharacterized protein</fullName>
    </submittedName>
</protein>
<sequence length="274" mass="30672">MYEGKSGSSDGFEDKDKSGGSMSPMKKHGIRVCCRSGRPSATGGCGNYSPVGKVVQLTRSGPAAYYTRPKRGRLLNSSALIVIYDIFGIDILQTRRFADLLAKRTHRRVVMPDVFRGRPWLLKNFPPKNEKKFIKWVETAGSWDVVSATNMLDESENSEYATLKMLETSTDLSTQFFSTGPQCLFSAKASGTKLGLRYIMLMNTFGSFEHQFSWSLAASNPDCRFSTERWTLNMQPTSALEVSERVALFKLHRSLDPGDLSSFYSRMAVSVDIY</sequence>
<proteinExistence type="predicted"/>
<dbReference type="PANTHER" id="PTHR47668">
    <property type="entry name" value="DIENELACTONE HYDROLASE FAMILY PROTEIN (AFU_ORTHOLOGUE AFUA_6G01940)"/>
    <property type="match status" value="1"/>
</dbReference>
<evidence type="ECO:0000256" key="1">
    <source>
        <dbReference type="SAM" id="MobiDB-lite"/>
    </source>
</evidence>
<feature type="region of interest" description="Disordered" evidence="1">
    <location>
        <begin position="1"/>
        <end position="26"/>
    </location>
</feature>
<evidence type="ECO:0000313" key="3">
    <source>
        <dbReference type="Proteomes" id="UP000008909"/>
    </source>
</evidence>